<dbReference type="InterPro" id="IPR002300">
    <property type="entry name" value="aa-tRNA-synth_Ia"/>
</dbReference>
<dbReference type="EMBL" id="JAOSIT010000034">
    <property type="protein sequence ID" value="MDO8057561.1"/>
    <property type="molecule type" value="Genomic_DNA"/>
</dbReference>
<dbReference type="Proteomes" id="UP001170666">
    <property type="component" value="Unassembled WGS sequence"/>
</dbReference>
<keyword evidence="3" id="KW-0067">ATP-binding</keyword>
<organism evidence="7 8">
    <name type="scientific">Candidatus Phytoplasma gossypii</name>
    <dbReference type="NCBI Taxonomy" id="2982629"/>
    <lineage>
        <taxon>Bacteria</taxon>
        <taxon>Bacillati</taxon>
        <taxon>Mycoplasmatota</taxon>
        <taxon>Mollicutes</taxon>
        <taxon>Acholeplasmatales</taxon>
        <taxon>Acholeplasmataceae</taxon>
        <taxon>Candidatus Phytoplasma</taxon>
        <taxon>16SrII (Peanut WB group)</taxon>
    </lineage>
</organism>
<dbReference type="GO" id="GO:0016874">
    <property type="term" value="F:ligase activity"/>
    <property type="evidence" value="ECO:0007669"/>
    <property type="project" value="UniProtKB-KW"/>
</dbReference>
<gene>
    <name evidence="7" type="ORF">OC698_02560</name>
</gene>
<dbReference type="InterPro" id="IPR014729">
    <property type="entry name" value="Rossmann-like_a/b/a_fold"/>
</dbReference>
<evidence type="ECO:0000256" key="3">
    <source>
        <dbReference type="ARBA" id="ARBA00022840"/>
    </source>
</evidence>
<comment type="caution">
    <text evidence="7">The sequence shown here is derived from an EMBL/GenBank/DDBJ whole genome shotgun (WGS) entry which is preliminary data.</text>
</comment>
<feature type="domain" description="Aminoacyl-tRNA synthetase class Ia" evidence="6">
    <location>
        <begin position="2"/>
        <end position="41"/>
    </location>
</feature>
<evidence type="ECO:0000256" key="5">
    <source>
        <dbReference type="ARBA" id="ARBA00023146"/>
    </source>
</evidence>
<evidence type="ECO:0000256" key="2">
    <source>
        <dbReference type="ARBA" id="ARBA00022741"/>
    </source>
</evidence>
<evidence type="ECO:0000313" key="8">
    <source>
        <dbReference type="Proteomes" id="UP001170666"/>
    </source>
</evidence>
<accession>A0ABT9D221</accession>
<reference evidence="7 8" key="1">
    <citation type="journal article" date="2023" name="Int. J. Syst. Evol. Microbiol.">
        <title>The observation of taxonomic boundaries for the 16SrII and 16SrXXV phytoplasmas using genome-based delimitation.</title>
        <authorList>
            <person name="Rodrigues Jardim B."/>
            <person name="Tran-Nguyen L.T.T."/>
            <person name="Gambley C."/>
            <person name="Al-Sadi A.M."/>
            <person name="Al-Subhi A.M."/>
            <person name="Foissac X."/>
            <person name="Salar P."/>
            <person name="Cai H."/>
            <person name="Yang J.Y."/>
            <person name="Davis R."/>
            <person name="Jones L."/>
            <person name="Rodoni B."/>
            <person name="Constable F.E."/>
        </authorList>
    </citation>
    <scope>NUCLEOTIDE SEQUENCE [LARGE SCALE GENOMIC DNA]</scope>
    <source>
        <strain evidence="7">BAWM-BFA-CoWB</strain>
    </source>
</reference>
<evidence type="ECO:0000256" key="4">
    <source>
        <dbReference type="ARBA" id="ARBA00022917"/>
    </source>
</evidence>
<evidence type="ECO:0000259" key="6">
    <source>
        <dbReference type="Pfam" id="PF00133"/>
    </source>
</evidence>
<proteinExistence type="predicted"/>
<evidence type="ECO:0000256" key="1">
    <source>
        <dbReference type="ARBA" id="ARBA00022598"/>
    </source>
</evidence>
<keyword evidence="2" id="KW-0547">Nucleotide-binding</keyword>
<name>A0ABT9D221_9MOLU</name>
<dbReference type="SUPFAM" id="SSF52374">
    <property type="entry name" value="Nucleotidylyl transferase"/>
    <property type="match status" value="1"/>
</dbReference>
<dbReference type="Pfam" id="PF00133">
    <property type="entry name" value="tRNA-synt_1"/>
    <property type="match status" value="1"/>
</dbReference>
<evidence type="ECO:0000313" key="7">
    <source>
        <dbReference type="EMBL" id="MDO8057561.1"/>
    </source>
</evidence>
<sequence length="43" mass="4770">MLTGYNVLFVPGMDHAGIATQIKIKQQLQETGFSISDLTIEIF</sequence>
<dbReference type="Gene3D" id="3.40.50.620">
    <property type="entry name" value="HUPs"/>
    <property type="match status" value="1"/>
</dbReference>
<keyword evidence="8" id="KW-1185">Reference proteome</keyword>
<protein>
    <submittedName>
        <fullName evidence="7">Class I tRNA ligase family protein</fullName>
    </submittedName>
</protein>
<keyword evidence="5" id="KW-0030">Aminoacyl-tRNA synthetase</keyword>
<keyword evidence="1 7" id="KW-0436">Ligase</keyword>
<keyword evidence="4" id="KW-0648">Protein biosynthesis</keyword>